<dbReference type="Pfam" id="PF16357">
    <property type="entry name" value="PepSY_TM_like_2"/>
    <property type="match status" value="1"/>
</dbReference>
<evidence type="ECO:0000313" key="3">
    <source>
        <dbReference type="Proteomes" id="UP000316167"/>
    </source>
</evidence>
<evidence type="ECO:0000256" key="1">
    <source>
        <dbReference type="SAM" id="Phobius"/>
    </source>
</evidence>
<accession>A0A562SJU8</accession>
<feature type="transmembrane region" description="Helical" evidence="1">
    <location>
        <begin position="20"/>
        <end position="41"/>
    </location>
</feature>
<dbReference type="PANTHER" id="PTHR40115:SF1">
    <property type="entry name" value="INNER MEMBRANE PROTEIN WITH PEPSY TM HELIX"/>
    <property type="match status" value="1"/>
</dbReference>
<sequence length="207" mass="23326">MERNNSTKRNLVLRRNVAQVSRWLHIYLSMVSFVIVLFFSVTGLTLNHADYFAGQVKTTTEKGKLNTTWVNTTDTLHIAKLEVVEYLRKTNNIKGELSEFRIDDAECSVSFRGPGYSADVFIDRATGAYELSLMRAGAVGILNDLHKGRDSGKAWAWVIDVSAILMTLVSLTGLILILYIKRKRISGLTWAVIGLLLSWLVYALWVK</sequence>
<dbReference type="EMBL" id="VLLE01000004">
    <property type="protein sequence ID" value="TWI81529.1"/>
    <property type="molecule type" value="Genomic_DNA"/>
</dbReference>
<keyword evidence="3" id="KW-1185">Reference proteome</keyword>
<dbReference type="OrthoDB" id="27171at2"/>
<feature type="transmembrane region" description="Helical" evidence="1">
    <location>
        <begin position="154"/>
        <end position="180"/>
    </location>
</feature>
<dbReference type="Proteomes" id="UP000316167">
    <property type="component" value="Unassembled WGS sequence"/>
</dbReference>
<dbReference type="PANTHER" id="PTHR40115">
    <property type="entry name" value="INNER MEMBRANE PROTEIN WITH PEPSY TM HELIX"/>
    <property type="match status" value="1"/>
</dbReference>
<dbReference type="InterPro" id="IPR032307">
    <property type="entry name" value="PepSY_TM-like_2"/>
</dbReference>
<reference evidence="2 3" key="1">
    <citation type="journal article" date="2015" name="Stand. Genomic Sci.">
        <title>Genomic Encyclopedia of Bacterial and Archaeal Type Strains, Phase III: the genomes of soil and plant-associated and newly described type strains.</title>
        <authorList>
            <person name="Whitman W.B."/>
            <person name="Woyke T."/>
            <person name="Klenk H.P."/>
            <person name="Zhou Y."/>
            <person name="Lilburn T.G."/>
            <person name="Beck B.J."/>
            <person name="De Vos P."/>
            <person name="Vandamme P."/>
            <person name="Eisen J.A."/>
            <person name="Garrity G."/>
            <person name="Hugenholtz P."/>
            <person name="Kyrpides N.C."/>
        </authorList>
    </citation>
    <scope>NUCLEOTIDE SEQUENCE [LARGE SCALE GENOMIC DNA]</scope>
    <source>
        <strain evidence="2 3">CGMCC 1.7271</strain>
    </source>
</reference>
<gene>
    <name evidence="2" type="ORF">IQ13_2547</name>
</gene>
<comment type="caution">
    <text evidence="2">The sequence shown here is derived from an EMBL/GenBank/DDBJ whole genome shotgun (WGS) entry which is preliminary data.</text>
</comment>
<proteinExistence type="predicted"/>
<evidence type="ECO:0008006" key="4">
    <source>
        <dbReference type="Google" id="ProtNLM"/>
    </source>
</evidence>
<feature type="transmembrane region" description="Helical" evidence="1">
    <location>
        <begin position="187"/>
        <end position="205"/>
    </location>
</feature>
<dbReference type="AlphaFoldDB" id="A0A562SJU8"/>
<keyword evidence="1" id="KW-0472">Membrane</keyword>
<organism evidence="2 3">
    <name type="scientific">Lacibacter cauensis</name>
    <dbReference type="NCBI Taxonomy" id="510947"/>
    <lineage>
        <taxon>Bacteria</taxon>
        <taxon>Pseudomonadati</taxon>
        <taxon>Bacteroidota</taxon>
        <taxon>Chitinophagia</taxon>
        <taxon>Chitinophagales</taxon>
        <taxon>Chitinophagaceae</taxon>
        <taxon>Lacibacter</taxon>
    </lineage>
</organism>
<protein>
    <recommendedName>
        <fullName evidence="4">PepSY-associated transmembrane protein</fullName>
    </recommendedName>
</protein>
<evidence type="ECO:0000313" key="2">
    <source>
        <dbReference type="EMBL" id="TWI81529.1"/>
    </source>
</evidence>
<dbReference type="RefSeq" id="WP_144886719.1">
    <property type="nucleotide sequence ID" value="NZ_VLLE01000004.1"/>
</dbReference>
<keyword evidence="1" id="KW-1133">Transmembrane helix</keyword>
<keyword evidence="1" id="KW-0812">Transmembrane</keyword>
<name>A0A562SJU8_9BACT</name>